<sequence length="164" mass="18425">MRSHILVALVALFTLACAMPITPSAPRLQRRAEQFRLLGLREFEIAERLSATMSPAHVDTWRVHLNNKFHALMDSLSESDETNSLYNDEVDEDFSGDIAPGTLESPQALPKASTKEAGFLDRLCAMFHRAESSFGYEGKELELRRPGGVPNWKQSFGNFKRRAS</sequence>
<dbReference type="Proteomes" id="UP000016935">
    <property type="component" value="Unassembled WGS sequence"/>
</dbReference>
<dbReference type="GeneID" id="19397578"/>
<proteinExistence type="predicted"/>
<dbReference type="RefSeq" id="XP_008029141.1">
    <property type="nucleotide sequence ID" value="XM_008030950.1"/>
</dbReference>
<keyword evidence="3" id="KW-1185">Reference proteome</keyword>
<dbReference type="HOGENOM" id="CLU_1643405_0_0_1"/>
<dbReference type="OrthoDB" id="3780616at2759"/>
<dbReference type="EMBL" id="KB908833">
    <property type="protein sequence ID" value="EOA83425.1"/>
    <property type="molecule type" value="Genomic_DNA"/>
</dbReference>
<evidence type="ECO:0000256" key="1">
    <source>
        <dbReference type="SAM" id="SignalP"/>
    </source>
</evidence>
<organism evidence="2 3">
    <name type="scientific">Exserohilum turcicum (strain 28A)</name>
    <name type="common">Northern leaf blight fungus</name>
    <name type="synonym">Setosphaeria turcica</name>
    <dbReference type="NCBI Taxonomy" id="671987"/>
    <lineage>
        <taxon>Eukaryota</taxon>
        <taxon>Fungi</taxon>
        <taxon>Dikarya</taxon>
        <taxon>Ascomycota</taxon>
        <taxon>Pezizomycotina</taxon>
        <taxon>Dothideomycetes</taxon>
        <taxon>Pleosporomycetidae</taxon>
        <taxon>Pleosporales</taxon>
        <taxon>Pleosporineae</taxon>
        <taxon>Pleosporaceae</taxon>
        <taxon>Exserohilum</taxon>
    </lineage>
</organism>
<evidence type="ECO:0000313" key="3">
    <source>
        <dbReference type="Proteomes" id="UP000016935"/>
    </source>
</evidence>
<accession>R0IDJ4</accession>
<feature type="signal peptide" evidence="1">
    <location>
        <begin position="1"/>
        <end position="18"/>
    </location>
</feature>
<name>R0IDJ4_EXST2</name>
<gene>
    <name evidence="2" type="ORF">SETTUDRAFT_155954</name>
</gene>
<reference evidence="2 3" key="2">
    <citation type="journal article" date="2013" name="PLoS Genet.">
        <title>Comparative genome structure, secondary metabolite, and effector coding capacity across Cochliobolus pathogens.</title>
        <authorList>
            <person name="Condon B.J."/>
            <person name="Leng Y."/>
            <person name="Wu D."/>
            <person name="Bushley K.E."/>
            <person name="Ohm R.A."/>
            <person name="Otillar R."/>
            <person name="Martin J."/>
            <person name="Schackwitz W."/>
            <person name="Grimwood J."/>
            <person name="MohdZainudin N."/>
            <person name="Xue C."/>
            <person name="Wang R."/>
            <person name="Manning V.A."/>
            <person name="Dhillon B."/>
            <person name="Tu Z.J."/>
            <person name="Steffenson B.J."/>
            <person name="Salamov A."/>
            <person name="Sun H."/>
            <person name="Lowry S."/>
            <person name="LaButti K."/>
            <person name="Han J."/>
            <person name="Copeland A."/>
            <person name="Lindquist E."/>
            <person name="Barry K."/>
            <person name="Schmutz J."/>
            <person name="Baker S.E."/>
            <person name="Ciuffetti L.M."/>
            <person name="Grigoriev I.V."/>
            <person name="Zhong S."/>
            <person name="Turgeon B.G."/>
        </authorList>
    </citation>
    <scope>NUCLEOTIDE SEQUENCE [LARGE SCALE GENOMIC DNA]</scope>
    <source>
        <strain evidence="3">28A</strain>
    </source>
</reference>
<reference evidence="2 3" key="1">
    <citation type="journal article" date="2012" name="PLoS Pathog.">
        <title>Diverse lifestyles and strategies of plant pathogenesis encoded in the genomes of eighteen Dothideomycetes fungi.</title>
        <authorList>
            <person name="Ohm R.A."/>
            <person name="Feau N."/>
            <person name="Henrissat B."/>
            <person name="Schoch C.L."/>
            <person name="Horwitz B.A."/>
            <person name="Barry K.W."/>
            <person name="Condon B.J."/>
            <person name="Copeland A.C."/>
            <person name="Dhillon B."/>
            <person name="Glaser F."/>
            <person name="Hesse C.N."/>
            <person name="Kosti I."/>
            <person name="LaButti K."/>
            <person name="Lindquist E.A."/>
            <person name="Lucas S."/>
            <person name="Salamov A.A."/>
            <person name="Bradshaw R.E."/>
            <person name="Ciuffetti L."/>
            <person name="Hamelin R.C."/>
            <person name="Kema G.H.J."/>
            <person name="Lawrence C."/>
            <person name="Scott J.A."/>
            <person name="Spatafora J.W."/>
            <person name="Turgeon B.G."/>
            <person name="de Wit P.J.G.M."/>
            <person name="Zhong S."/>
            <person name="Goodwin S.B."/>
            <person name="Grigoriev I.V."/>
        </authorList>
    </citation>
    <scope>NUCLEOTIDE SEQUENCE [LARGE SCALE GENOMIC DNA]</scope>
    <source>
        <strain evidence="3">28A</strain>
    </source>
</reference>
<dbReference type="eggNOG" id="ENOG502TEJR">
    <property type="taxonomic scope" value="Eukaryota"/>
</dbReference>
<protein>
    <submittedName>
        <fullName evidence="2">Uncharacterized protein</fullName>
    </submittedName>
</protein>
<evidence type="ECO:0000313" key="2">
    <source>
        <dbReference type="EMBL" id="EOA83425.1"/>
    </source>
</evidence>
<keyword evidence="1" id="KW-0732">Signal</keyword>
<dbReference type="AlphaFoldDB" id="R0IDJ4"/>
<feature type="chain" id="PRO_5004352896" evidence="1">
    <location>
        <begin position="19"/>
        <end position="164"/>
    </location>
</feature>
<dbReference type="PROSITE" id="PS51257">
    <property type="entry name" value="PROKAR_LIPOPROTEIN"/>
    <property type="match status" value="1"/>
</dbReference>